<evidence type="ECO:0000256" key="2">
    <source>
        <dbReference type="ARBA" id="ARBA00022695"/>
    </source>
</evidence>
<dbReference type="GO" id="GO:0005524">
    <property type="term" value="F:ATP binding"/>
    <property type="evidence" value="ECO:0007669"/>
    <property type="project" value="UniProtKB-KW"/>
</dbReference>
<gene>
    <name evidence="10" type="ORF">H9623_15585</name>
</gene>
<dbReference type="Pfam" id="PF02661">
    <property type="entry name" value="Fic"/>
    <property type="match status" value="1"/>
</dbReference>
<keyword evidence="2" id="KW-0548">Nucleotidyltransferase</keyword>
<feature type="domain" description="Fido" evidence="9">
    <location>
        <begin position="61"/>
        <end position="216"/>
    </location>
</feature>
<sequence length="276" mass="30639">MANPWETGSEFDRFRGYLQADGQTLRNKLGATNPHDLRRAEDAFVEARALSLRQAGIPATYDLAGLQAIHRHLFQDVYEWAGQLRTTEIRKGRAGHVLEGKSGFFTPRAQIADSVREVAEVLRETDNLRRIPQEKVPTVLAGVYDVVNQVHPFREGNGRTQREFVRALARESGHDIDWHRVTRAAPGIASENDRASEAARAGDPKALREMFSRIVTRPTAFDQHTGDALRLAQTIRLAQASRPTPGRVSPPGPARGQGARPRPAYGTTYGTPGHER</sequence>
<keyword evidence="4" id="KW-0067">ATP-binding</keyword>
<evidence type="ECO:0000256" key="7">
    <source>
        <dbReference type="ARBA" id="ARBA00048696"/>
    </source>
</evidence>
<dbReference type="InterPro" id="IPR036597">
    <property type="entry name" value="Fido-like_dom_sf"/>
</dbReference>
<evidence type="ECO:0000256" key="6">
    <source>
        <dbReference type="ARBA" id="ARBA00047939"/>
    </source>
</evidence>
<dbReference type="InterPro" id="IPR003812">
    <property type="entry name" value="Fido"/>
</dbReference>
<dbReference type="SUPFAM" id="SSF140931">
    <property type="entry name" value="Fic-like"/>
    <property type="match status" value="1"/>
</dbReference>
<dbReference type="EMBL" id="JACSPN010000023">
    <property type="protein sequence ID" value="MBE7701715.1"/>
    <property type="molecule type" value="Genomic_DNA"/>
</dbReference>
<evidence type="ECO:0000256" key="1">
    <source>
        <dbReference type="ARBA" id="ARBA00022679"/>
    </source>
</evidence>
<evidence type="ECO:0000313" key="10">
    <source>
        <dbReference type="EMBL" id="MBE7701715.1"/>
    </source>
</evidence>
<name>A0A9D5UB99_9CELL</name>
<dbReference type="PROSITE" id="PS51459">
    <property type="entry name" value="FIDO"/>
    <property type="match status" value="1"/>
</dbReference>
<accession>A0A9D5UB99</accession>
<dbReference type="AlphaFoldDB" id="A0A9D5UB99"/>
<evidence type="ECO:0000256" key="4">
    <source>
        <dbReference type="ARBA" id="ARBA00022840"/>
    </source>
</evidence>
<dbReference type="GO" id="GO:0070733">
    <property type="term" value="F:AMPylase activity"/>
    <property type="evidence" value="ECO:0007669"/>
    <property type="project" value="UniProtKB-EC"/>
</dbReference>
<feature type="compositionally biased region" description="Low complexity" evidence="8">
    <location>
        <begin position="254"/>
        <end position="264"/>
    </location>
</feature>
<proteinExistence type="predicted"/>
<dbReference type="PANTHER" id="PTHR39560">
    <property type="entry name" value="PROTEIN ADENYLYLTRANSFERASE FIC-RELATED"/>
    <property type="match status" value="1"/>
</dbReference>
<protein>
    <recommendedName>
        <fullName evidence="5">protein adenylyltransferase</fullName>
        <ecNumber evidence="5">2.7.7.108</ecNumber>
    </recommendedName>
</protein>
<evidence type="ECO:0000256" key="3">
    <source>
        <dbReference type="ARBA" id="ARBA00022741"/>
    </source>
</evidence>
<comment type="catalytic activity">
    <reaction evidence="7">
        <text>L-tyrosyl-[protein] + ATP = O-(5'-adenylyl)-L-tyrosyl-[protein] + diphosphate</text>
        <dbReference type="Rhea" id="RHEA:54288"/>
        <dbReference type="Rhea" id="RHEA-COMP:10136"/>
        <dbReference type="Rhea" id="RHEA-COMP:13846"/>
        <dbReference type="ChEBI" id="CHEBI:30616"/>
        <dbReference type="ChEBI" id="CHEBI:33019"/>
        <dbReference type="ChEBI" id="CHEBI:46858"/>
        <dbReference type="ChEBI" id="CHEBI:83624"/>
        <dbReference type="EC" id="2.7.7.108"/>
    </reaction>
</comment>
<evidence type="ECO:0000259" key="9">
    <source>
        <dbReference type="PROSITE" id="PS51459"/>
    </source>
</evidence>
<keyword evidence="1" id="KW-0808">Transferase</keyword>
<evidence type="ECO:0000256" key="5">
    <source>
        <dbReference type="ARBA" id="ARBA00034531"/>
    </source>
</evidence>
<evidence type="ECO:0000313" key="11">
    <source>
        <dbReference type="Proteomes" id="UP000822993"/>
    </source>
</evidence>
<dbReference type="RefSeq" id="WP_193720933.1">
    <property type="nucleotide sequence ID" value="NZ_JACSPN010000023.1"/>
</dbReference>
<keyword evidence="11" id="KW-1185">Reference proteome</keyword>
<dbReference type="EC" id="2.7.7.108" evidence="5"/>
<keyword evidence="3" id="KW-0547">Nucleotide-binding</keyword>
<reference evidence="10 11" key="1">
    <citation type="submission" date="2020-08" db="EMBL/GenBank/DDBJ databases">
        <title>A Genomic Blueprint of the Chicken Gut Microbiome.</title>
        <authorList>
            <person name="Gilroy R."/>
            <person name="Ravi A."/>
            <person name="Getino M."/>
            <person name="Pursley I."/>
            <person name="Horton D.L."/>
            <person name="Alikhan N.-F."/>
            <person name="Baker D."/>
            <person name="Gharbi K."/>
            <person name="Hall N."/>
            <person name="Watson M."/>
            <person name="Adriaenssens E.M."/>
            <person name="Foster-Nyarko E."/>
            <person name="Jarju S."/>
            <person name="Secka A."/>
            <person name="Antonio M."/>
            <person name="Oren A."/>
            <person name="Chaudhuri R."/>
            <person name="La Ragione R.M."/>
            <person name="Hildebrand F."/>
            <person name="Pallen M.J."/>
        </authorList>
    </citation>
    <scope>NUCLEOTIDE SEQUENCE [LARGE SCALE GENOMIC DNA]</scope>
    <source>
        <strain evidence="10 11">Sa1BUA8</strain>
    </source>
</reference>
<organism evidence="10 11">
    <name type="scientific">Oerskovia douganii</name>
    <dbReference type="NCBI Taxonomy" id="2762210"/>
    <lineage>
        <taxon>Bacteria</taxon>
        <taxon>Bacillati</taxon>
        <taxon>Actinomycetota</taxon>
        <taxon>Actinomycetes</taxon>
        <taxon>Micrococcales</taxon>
        <taxon>Cellulomonadaceae</taxon>
        <taxon>Oerskovia</taxon>
    </lineage>
</organism>
<dbReference type="Gene3D" id="1.10.3290.10">
    <property type="entry name" value="Fido-like domain"/>
    <property type="match status" value="1"/>
</dbReference>
<dbReference type="Proteomes" id="UP000822993">
    <property type="component" value="Unassembled WGS sequence"/>
</dbReference>
<feature type="region of interest" description="Disordered" evidence="8">
    <location>
        <begin position="238"/>
        <end position="276"/>
    </location>
</feature>
<comment type="catalytic activity">
    <reaction evidence="6">
        <text>L-threonyl-[protein] + ATP = 3-O-(5'-adenylyl)-L-threonyl-[protein] + diphosphate</text>
        <dbReference type="Rhea" id="RHEA:54292"/>
        <dbReference type="Rhea" id="RHEA-COMP:11060"/>
        <dbReference type="Rhea" id="RHEA-COMP:13847"/>
        <dbReference type="ChEBI" id="CHEBI:30013"/>
        <dbReference type="ChEBI" id="CHEBI:30616"/>
        <dbReference type="ChEBI" id="CHEBI:33019"/>
        <dbReference type="ChEBI" id="CHEBI:138113"/>
        <dbReference type="EC" id="2.7.7.108"/>
    </reaction>
</comment>
<dbReference type="PANTHER" id="PTHR39560:SF1">
    <property type="entry name" value="PROTEIN ADENYLYLTRANSFERASE FIC-RELATED"/>
    <property type="match status" value="1"/>
</dbReference>
<dbReference type="GO" id="GO:0051302">
    <property type="term" value="P:regulation of cell division"/>
    <property type="evidence" value="ECO:0007669"/>
    <property type="project" value="TreeGrafter"/>
</dbReference>
<evidence type="ECO:0000256" key="8">
    <source>
        <dbReference type="SAM" id="MobiDB-lite"/>
    </source>
</evidence>
<comment type="caution">
    <text evidence="10">The sequence shown here is derived from an EMBL/GenBank/DDBJ whole genome shotgun (WGS) entry which is preliminary data.</text>
</comment>